<sequence length="198" mass="22910">MGREYNPLIPKSISFCGDNNLGEHKSNCLIWDMDKDNYLLYSKLRPQVININSFYKKKGYGSFIYSLVLPGLGDYFVSDYRNLHFKPYLRTLSSVAFLTLGIIANSKIYREPQYSIYVNPRTNQEELTFNGYGEKKYWLFKYDNVLFLGAGISIWVYDIIWVASVGGRNSKLKRALDDFSVTTNAFSKGVTLNYNLKF</sequence>
<dbReference type="AlphaFoldDB" id="A0A7D4BKR6"/>
<gene>
    <name evidence="2" type="ORF">FHG85_09025</name>
</gene>
<keyword evidence="3" id="KW-1185">Reference proteome</keyword>
<dbReference type="EMBL" id="CP041345">
    <property type="protein sequence ID" value="QKG80399.1"/>
    <property type="molecule type" value="Genomic_DNA"/>
</dbReference>
<proteinExistence type="predicted"/>
<evidence type="ECO:0000313" key="2">
    <source>
        <dbReference type="EMBL" id="QKG80399.1"/>
    </source>
</evidence>
<evidence type="ECO:0000313" key="3">
    <source>
        <dbReference type="Proteomes" id="UP000500961"/>
    </source>
</evidence>
<dbReference type="KEGG" id="ttz:FHG85_09025"/>
<feature type="transmembrane region" description="Helical" evidence="1">
    <location>
        <begin position="145"/>
        <end position="164"/>
    </location>
</feature>
<keyword evidence="1" id="KW-0812">Transmembrane</keyword>
<protein>
    <recommendedName>
        <fullName evidence="4">DUF5683 domain-containing protein</fullName>
    </recommendedName>
</protein>
<keyword evidence="1" id="KW-0472">Membrane</keyword>
<organism evidence="2 3">
    <name type="scientific">Tenuifilum thalassicum</name>
    <dbReference type="NCBI Taxonomy" id="2590900"/>
    <lineage>
        <taxon>Bacteria</taxon>
        <taxon>Pseudomonadati</taxon>
        <taxon>Bacteroidota</taxon>
        <taxon>Bacteroidia</taxon>
        <taxon>Bacteroidales</taxon>
        <taxon>Tenuifilaceae</taxon>
        <taxon>Tenuifilum</taxon>
    </lineage>
</organism>
<reference evidence="2 3" key="1">
    <citation type="submission" date="2019-07" db="EMBL/GenBank/DDBJ databases">
        <title>Thalassofilum flectens gen. nov., sp. nov., a novel moderate thermophilic anaerobe from a shallow sea hot spring in Kunashir Island (Russia), representing a new family in the order Bacteroidales, and proposal of Thalassofilacea fam. nov.</title>
        <authorList>
            <person name="Kochetkova T.V."/>
            <person name="Podosokorskaya O.A."/>
            <person name="Novikov A."/>
            <person name="Elcheninov A.G."/>
            <person name="Toshchakov S.V."/>
            <person name="Kublanov I.V."/>
        </authorList>
    </citation>
    <scope>NUCLEOTIDE SEQUENCE [LARGE SCALE GENOMIC DNA]</scope>
    <source>
        <strain evidence="2 3">38-H</strain>
    </source>
</reference>
<feature type="transmembrane region" description="Helical" evidence="1">
    <location>
        <begin position="89"/>
        <end position="109"/>
    </location>
</feature>
<accession>A0A7D4BKR6</accession>
<name>A0A7D4BKR6_9BACT</name>
<dbReference type="Proteomes" id="UP000500961">
    <property type="component" value="Chromosome"/>
</dbReference>
<feature type="transmembrane region" description="Helical" evidence="1">
    <location>
        <begin position="60"/>
        <end position="77"/>
    </location>
</feature>
<keyword evidence="1" id="KW-1133">Transmembrane helix</keyword>
<evidence type="ECO:0008006" key="4">
    <source>
        <dbReference type="Google" id="ProtNLM"/>
    </source>
</evidence>
<dbReference type="RefSeq" id="WP_173075082.1">
    <property type="nucleotide sequence ID" value="NZ_CP041345.1"/>
</dbReference>
<evidence type="ECO:0000256" key="1">
    <source>
        <dbReference type="SAM" id="Phobius"/>
    </source>
</evidence>